<evidence type="ECO:0000313" key="3">
    <source>
        <dbReference type="Proteomes" id="UP000005839"/>
    </source>
</evidence>
<dbReference type="Gene3D" id="3.40.50.720">
    <property type="entry name" value="NAD(P)-binding Rossmann-like Domain"/>
    <property type="match status" value="2"/>
</dbReference>
<dbReference type="STRING" id="314608.KT99_06749"/>
<proteinExistence type="predicted"/>
<dbReference type="Proteomes" id="UP000005839">
    <property type="component" value="Unassembled WGS sequence"/>
</dbReference>
<dbReference type="GO" id="GO:0005886">
    <property type="term" value="C:plasma membrane"/>
    <property type="evidence" value="ECO:0007669"/>
    <property type="project" value="TreeGrafter"/>
</dbReference>
<dbReference type="GO" id="GO:0000286">
    <property type="term" value="F:alanine dehydrogenase activity"/>
    <property type="evidence" value="ECO:0007669"/>
    <property type="project" value="TreeGrafter"/>
</dbReference>
<accession>A9D7W2</accession>
<gene>
    <name evidence="2" type="ORF">KT99_06749</name>
</gene>
<dbReference type="SMART" id="SM01003">
    <property type="entry name" value="AlaDh_PNT_N"/>
    <property type="match status" value="1"/>
</dbReference>
<dbReference type="GO" id="GO:0006524">
    <property type="term" value="P:alanine catabolic process"/>
    <property type="evidence" value="ECO:0007669"/>
    <property type="project" value="TreeGrafter"/>
</dbReference>
<reference evidence="2 3" key="1">
    <citation type="submission" date="2007-10" db="EMBL/GenBank/DDBJ databases">
        <authorList>
            <person name="Yayanos A."/>
            <person name="Ferriera S."/>
            <person name="Johnson J."/>
            <person name="Kravitz S."/>
            <person name="Halpern A."/>
            <person name="Remington K."/>
            <person name="Beeson K."/>
            <person name="Tran B."/>
            <person name="Rogers Y.-H."/>
            <person name="Friedman R."/>
            <person name="Venter J.C."/>
        </authorList>
    </citation>
    <scope>NUCLEOTIDE SEQUENCE [LARGE SCALE GENOMIC DNA]</scope>
    <source>
        <strain evidence="2 3">KT99</strain>
    </source>
</reference>
<name>A9D7W2_9GAMM</name>
<dbReference type="RefSeq" id="WP_005498979.1">
    <property type="nucleotide sequence ID" value="NZ_ABIC01000014.1"/>
</dbReference>
<dbReference type="SUPFAM" id="SSF51735">
    <property type="entry name" value="NAD(P)-binding Rossmann-fold domains"/>
    <property type="match status" value="1"/>
</dbReference>
<dbReference type="PANTHER" id="PTHR42795">
    <property type="entry name" value="ALANINE DEHYDROGENASE"/>
    <property type="match status" value="1"/>
</dbReference>
<keyword evidence="3" id="KW-1185">Reference proteome</keyword>
<organism evidence="2 3">
    <name type="scientific">Shewanella benthica KT99</name>
    <dbReference type="NCBI Taxonomy" id="314608"/>
    <lineage>
        <taxon>Bacteria</taxon>
        <taxon>Pseudomonadati</taxon>
        <taxon>Pseudomonadota</taxon>
        <taxon>Gammaproteobacteria</taxon>
        <taxon>Alteromonadales</taxon>
        <taxon>Shewanellaceae</taxon>
        <taxon>Shewanella</taxon>
    </lineage>
</organism>
<dbReference type="InterPro" id="IPR036291">
    <property type="entry name" value="NAD(P)-bd_dom_sf"/>
</dbReference>
<comment type="caution">
    <text evidence="2">The sequence shown here is derived from an EMBL/GenBank/DDBJ whole genome shotgun (WGS) entry which is preliminary data.</text>
</comment>
<dbReference type="AlphaFoldDB" id="A9D7W2"/>
<dbReference type="SUPFAM" id="SSF52283">
    <property type="entry name" value="Formate/glycerate dehydrogenase catalytic domain-like"/>
    <property type="match status" value="1"/>
</dbReference>
<dbReference type="PANTHER" id="PTHR42795:SF1">
    <property type="entry name" value="ALANINE DEHYDROGENASE"/>
    <property type="match status" value="1"/>
</dbReference>
<sequence>MSMSFARYSSIALVKEIESPENPGGLEKRVALVPDDVGRLVQAGIKVYVEHGAGEGVSFTDDEYLKNGAIMQTAEQIYLDKALIIKFKGPSLASIENMSEGCTLFCMAHFNSYPERAKLLQDKRINVIAMEEIYESPNQESDTRILGRVAMNQALDPFFSDNSVGGLRVRIIGWSERLRGAINRCGNRNPRSLQVIQPNITFDELDASGSNALYLYDSQSFDDPHNILAQLKDNGTHLFDMHEFEREQGQQAVEAYRASHPPAEFGLRRIQCLHETGQAGARYGMDLLKKNKPSLDISNCKAVILGYGNVGQGALDELHSQGIKHIHVLGRAQTSSGRIDYWLKDADIVVNGAEQAADLRGNNFLISNQHIKDLMPHNSVVIDLVGGSPTNRSPVEAVISCSFLTAPYLVQDGVFVSALWGWPMMGMMRETAIRYSSQIVEVLIGHEQLIDGIKDLAPGIRPALVCGPF</sequence>
<dbReference type="InterPro" id="IPR007886">
    <property type="entry name" value="AlaDH/PNT_N"/>
</dbReference>
<evidence type="ECO:0000313" key="2">
    <source>
        <dbReference type="EMBL" id="EDQ00910.1"/>
    </source>
</evidence>
<protein>
    <recommendedName>
        <fullName evidence="1">Alanine dehydrogenase/pyridine nucleotide transhydrogenase N-terminal domain-containing protein</fullName>
    </recommendedName>
</protein>
<dbReference type="Pfam" id="PF05222">
    <property type="entry name" value="AlaDh_PNT_N"/>
    <property type="match status" value="1"/>
</dbReference>
<evidence type="ECO:0000259" key="1">
    <source>
        <dbReference type="SMART" id="SM01003"/>
    </source>
</evidence>
<dbReference type="EMBL" id="ABIC01000014">
    <property type="protein sequence ID" value="EDQ00910.1"/>
    <property type="molecule type" value="Genomic_DNA"/>
</dbReference>
<feature type="domain" description="Alanine dehydrogenase/pyridine nucleotide transhydrogenase N-terminal" evidence="1">
    <location>
        <begin position="12"/>
        <end position="165"/>
    </location>
</feature>